<dbReference type="GO" id="GO:0051539">
    <property type="term" value="F:4 iron, 4 sulfur cluster binding"/>
    <property type="evidence" value="ECO:0007669"/>
    <property type="project" value="UniProtKB-KW"/>
</dbReference>
<dbReference type="InterPro" id="IPR039650">
    <property type="entry name" value="HdrA-like"/>
</dbReference>
<evidence type="ECO:0000259" key="9">
    <source>
        <dbReference type="PROSITE" id="PS51379"/>
    </source>
</evidence>
<feature type="domain" description="4Fe-4S ferredoxin-type" evidence="9">
    <location>
        <begin position="282"/>
        <end position="316"/>
    </location>
</feature>
<dbReference type="PROSITE" id="PS51379">
    <property type="entry name" value="4FE4S_FER_2"/>
    <property type="match status" value="4"/>
</dbReference>
<evidence type="ECO:0000256" key="2">
    <source>
        <dbReference type="ARBA" id="ARBA00006561"/>
    </source>
</evidence>
<keyword evidence="4" id="KW-0479">Metal-binding</keyword>
<keyword evidence="5" id="KW-0274">FAD</keyword>
<name>A0A0S7WTN2_UNCT6</name>
<evidence type="ECO:0000256" key="7">
    <source>
        <dbReference type="ARBA" id="ARBA00023004"/>
    </source>
</evidence>
<dbReference type="InterPro" id="IPR017900">
    <property type="entry name" value="4Fe4S_Fe_S_CS"/>
</dbReference>
<dbReference type="EMBL" id="LIZS01000017">
    <property type="protein sequence ID" value="KPJ53522.1"/>
    <property type="molecule type" value="Genomic_DNA"/>
</dbReference>
<keyword evidence="7" id="KW-0408">Iron</keyword>
<sequence>MARIGVFVCHCGKNIGATVDCERVAGEAAKIPGVVHSENYLYMCSDPGQLKIKDAIRDKKLDGVVVAACSPHMHERTFRRAVAEAGLNPYLAEMSNVREHCSWVHQDIEDGTAKAIDLVRVMVEKVKLNQPLTPIRVPVTKRALVIGGGVAGIQAALDIANGERDVILLERDPSIGGHMSQLSETFPTLDCSQCILTPKMVEVASHPRITLLTYSELEEVDGYVGNFQVKIRKKARSVDMDVCTGCGVCMEKCPVKKIPSEFNVGLSMRPAIYTPFPQAVPNVPVIDKENCIYYIKGKCKVCEKFCGPGAIRFDQEDEIVTYDVGAIVVATGYSLYSVGEKPPGSTIAGYGEYGYGNIPDVIDALQFERLASASGPTEGHMRRPSDGAEPKTVAFIQCVGSRCPEKGITYCSKICCMYTVKHAMLYKHKVHDGDAYIFYMDIRSGGKNYEEFVRRAIEEDGVVYLRGRVSRLYRKDGKVIVRGADTLSGTQVEIAADMVVTANATLAQPDSQDVAQKIGIAYDKYGFFSEKHPKLAPVETNTAGVFLAGACQAPKDIPEAVAQASGAAAKVLEMFAVDELEREPTIAVVNEDTCVACFFCKRICPYSAVEEKEIKDRDGNLIKLVSHVNEGLCQGCGLCVVACPSKSIELLGFTDEQLFAEINALAE</sequence>
<feature type="domain" description="4Fe-4S ferredoxin-type" evidence="9">
    <location>
        <begin position="585"/>
        <end position="614"/>
    </location>
</feature>
<evidence type="ECO:0000256" key="5">
    <source>
        <dbReference type="ARBA" id="ARBA00022827"/>
    </source>
</evidence>
<dbReference type="SUPFAM" id="SSF51905">
    <property type="entry name" value="FAD/NAD(P)-binding domain"/>
    <property type="match status" value="1"/>
</dbReference>
<dbReference type="InterPro" id="IPR017896">
    <property type="entry name" value="4Fe4S_Fe-S-bd"/>
</dbReference>
<dbReference type="InterPro" id="IPR036188">
    <property type="entry name" value="FAD/NAD-bd_sf"/>
</dbReference>
<dbReference type="Proteomes" id="UP000052008">
    <property type="component" value="Unassembled WGS sequence"/>
</dbReference>
<dbReference type="GO" id="GO:0016491">
    <property type="term" value="F:oxidoreductase activity"/>
    <property type="evidence" value="ECO:0007669"/>
    <property type="project" value="UniProtKB-KW"/>
</dbReference>
<dbReference type="PATRIC" id="fig|1703770.3.peg.1729"/>
<reference evidence="10 11" key="1">
    <citation type="journal article" date="2015" name="Microbiome">
        <title>Genomic resolution of linkages in carbon, nitrogen, and sulfur cycling among widespread estuary sediment bacteria.</title>
        <authorList>
            <person name="Baker B.J."/>
            <person name="Lazar C.S."/>
            <person name="Teske A.P."/>
            <person name="Dick G.J."/>
        </authorList>
    </citation>
    <scope>NUCLEOTIDE SEQUENCE [LARGE SCALE GENOMIC DNA]</scope>
    <source>
        <strain evidence="10">DG_24</strain>
    </source>
</reference>
<keyword evidence="3" id="KW-0004">4Fe-4S</keyword>
<dbReference type="Gene3D" id="3.30.70.3270">
    <property type="match status" value="1"/>
</dbReference>
<dbReference type="Gene3D" id="3.30.70.20">
    <property type="match status" value="1"/>
</dbReference>
<dbReference type="PANTHER" id="PTHR43498:SF1">
    <property type="entry name" value="COB--COM HETERODISULFIDE REDUCTASE IRON-SULFUR SUBUNIT A"/>
    <property type="match status" value="1"/>
</dbReference>
<dbReference type="Gene3D" id="3.40.50.720">
    <property type="entry name" value="NAD(P)-binding Rossmann-like Domain"/>
    <property type="match status" value="1"/>
</dbReference>
<evidence type="ECO:0000256" key="6">
    <source>
        <dbReference type="ARBA" id="ARBA00023002"/>
    </source>
</evidence>
<evidence type="ECO:0000256" key="8">
    <source>
        <dbReference type="ARBA" id="ARBA00023014"/>
    </source>
</evidence>
<comment type="caution">
    <text evidence="10">The sequence shown here is derived from an EMBL/GenBank/DDBJ whole genome shotgun (WGS) entry which is preliminary data.</text>
</comment>
<comment type="cofactor">
    <cofactor evidence="1">
        <name>FAD</name>
        <dbReference type="ChEBI" id="CHEBI:57692"/>
    </cofactor>
</comment>
<protein>
    <submittedName>
        <fullName evidence="10">Disulfide reductase</fullName>
    </submittedName>
</protein>
<dbReference type="Pfam" id="PF12831">
    <property type="entry name" value="FAD_oxidored"/>
    <property type="match status" value="1"/>
</dbReference>
<dbReference type="PROSITE" id="PS00198">
    <property type="entry name" value="4FE4S_FER_1"/>
    <property type="match status" value="3"/>
</dbReference>
<evidence type="ECO:0000256" key="3">
    <source>
        <dbReference type="ARBA" id="ARBA00022485"/>
    </source>
</evidence>
<dbReference type="Pfam" id="PF00037">
    <property type="entry name" value="Fer4"/>
    <property type="match status" value="1"/>
</dbReference>
<dbReference type="PANTHER" id="PTHR43498">
    <property type="entry name" value="FERREDOXIN:COB-COM HETERODISULFIDE REDUCTASE SUBUNIT A"/>
    <property type="match status" value="1"/>
</dbReference>
<gene>
    <name evidence="10" type="ORF">AMJ39_04370</name>
</gene>
<comment type="similarity">
    <text evidence="2">Belongs to the HdrA family.</text>
</comment>
<keyword evidence="5" id="KW-0285">Flavoprotein</keyword>
<feature type="domain" description="4Fe-4S ferredoxin-type" evidence="9">
    <location>
        <begin position="234"/>
        <end position="263"/>
    </location>
</feature>
<dbReference type="SUPFAM" id="SSF54862">
    <property type="entry name" value="4Fe-4S ferredoxins"/>
    <property type="match status" value="1"/>
</dbReference>
<evidence type="ECO:0000256" key="1">
    <source>
        <dbReference type="ARBA" id="ARBA00001974"/>
    </source>
</evidence>
<accession>A0A0S7WTN2</accession>
<organism evidence="10 11">
    <name type="scientific">candidate division TA06 bacterium DG_24</name>
    <dbReference type="NCBI Taxonomy" id="1703770"/>
    <lineage>
        <taxon>Bacteria</taxon>
        <taxon>Bacteria division TA06</taxon>
    </lineage>
</organism>
<evidence type="ECO:0000313" key="10">
    <source>
        <dbReference type="EMBL" id="KPJ53522.1"/>
    </source>
</evidence>
<keyword evidence="6" id="KW-0560">Oxidoreductase</keyword>
<dbReference type="AlphaFoldDB" id="A0A0S7WTN2"/>
<keyword evidence="8" id="KW-0411">Iron-sulfur</keyword>
<evidence type="ECO:0000313" key="11">
    <source>
        <dbReference type="Proteomes" id="UP000052008"/>
    </source>
</evidence>
<evidence type="ECO:0000256" key="4">
    <source>
        <dbReference type="ARBA" id="ARBA00022723"/>
    </source>
</evidence>
<dbReference type="Pfam" id="PF12838">
    <property type="entry name" value="Fer4_7"/>
    <property type="match status" value="1"/>
</dbReference>
<dbReference type="STRING" id="1703770.AMJ39_04370"/>
<proteinExistence type="inferred from homology"/>
<feature type="domain" description="4Fe-4S ferredoxin-type" evidence="9">
    <location>
        <begin position="624"/>
        <end position="653"/>
    </location>
</feature>
<dbReference type="GO" id="GO:0046872">
    <property type="term" value="F:metal ion binding"/>
    <property type="evidence" value="ECO:0007669"/>
    <property type="project" value="UniProtKB-KW"/>
</dbReference>